<accession>A0A0E9UW34</accession>
<reference evidence="1" key="2">
    <citation type="journal article" date="2015" name="Fish Shellfish Immunol.">
        <title>Early steps in the European eel (Anguilla anguilla)-Vibrio vulnificus interaction in the gills: Role of the RtxA13 toxin.</title>
        <authorList>
            <person name="Callol A."/>
            <person name="Pajuelo D."/>
            <person name="Ebbesson L."/>
            <person name="Teles M."/>
            <person name="MacKenzie S."/>
            <person name="Amaro C."/>
        </authorList>
    </citation>
    <scope>NUCLEOTIDE SEQUENCE</scope>
</reference>
<reference evidence="1" key="1">
    <citation type="submission" date="2014-11" db="EMBL/GenBank/DDBJ databases">
        <authorList>
            <person name="Amaro Gonzalez C."/>
        </authorList>
    </citation>
    <scope>NUCLEOTIDE SEQUENCE</scope>
</reference>
<name>A0A0E9UW34_ANGAN</name>
<dbReference type="AlphaFoldDB" id="A0A0E9UW34"/>
<sequence>MSPDISCISMSAADNHSLLLRAPRLSGDLKMQARSTDFGDWWGADSSISLLLRTNVPS</sequence>
<proteinExistence type="predicted"/>
<evidence type="ECO:0000313" key="1">
    <source>
        <dbReference type="EMBL" id="JAH69385.1"/>
    </source>
</evidence>
<protein>
    <submittedName>
        <fullName evidence="1">Uncharacterized protein</fullName>
    </submittedName>
</protein>
<dbReference type="EMBL" id="GBXM01039192">
    <property type="protein sequence ID" value="JAH69385.1"/>
    <property type="molecule type" value="Transcribed_RNA"/>
</dbReference>
<organism evidence="1">
    <name type="scientific">Anguilla anguilla</name>
    <name type="common">European freshwater eel</name>
    <name type="synonym">Muraena anguilla</name>
    <dbReference type="NCBI Taxonomy" id="7936"/>
    <lineage>
        <taxon>Eukaryota</taxon>
        <taxon>Metazoa</taxon>
        <taxon>Chordata</taxon>
        <taxon>Craniata</taxon>
        <taxon>Vertebrata</taxon>
        <taxon>Euteleostomi</taxon>
        <taxon>Actinopterygii</taxon>
        <taxon>Neopterygii</taxon>
        <taxon>Teleostei</taxon>
        <taxon>Anguilliformes</taxon>
        <taxon>Anguillidae</taxon>
        <taxon>Anguilla</taxon>
    </lineage>
</organism>